<evidence type="ECO:0000256" key="2">
    <source>
        <dbReference type="ARBA" id="ARBA00008335"/>
    </source>
</evidence>
<dbReference type="InterPro" id="IPR051788">
    <property type="entry name" value="MFS_Transporter"/>
</dbReference>
<comment type="caution">
    <text evidence="8">The sequence shown here is derived from an EMBL/GenBank/DDBJ whole genome shotgun (WGS) entry which is preliminary data.</text>
</comment>
<feature type="transmembrane region" description="Helical" evidence="7">
    <location>
        <begin position="306"/>
        <end position="328"/>
    </location>
</feature>
<keyword evidence="5 7" id="KW-1133">Transmembrane helix</keyword>
<dbReference type="EMBL" id="RIBZ01000063">
    <property type="protein sequence ID" value="RNG34937.1"/>
    <property type="molecule type" value="Genomic_DNA"/>
</dbReference>
<keyword evidence="6 7" id="KW-0472">Membrane</keyword>
<keyword evidence="3" id="KW-0813">Transport</keyword>
<dbReference type="GO" id="GO:0016020">
    <property type="term" value="C:membrane"/>
    <property type="evidence" value="ECO:0007669"/>
    <property type="project" value="TreeGrafter"/>
</dbReference>
<evidence type="ECO:0000256" key="3">
    <source>
        <dbReference type="ARBA" id="ARBA00022448"/>
    </source>
</evidence>
<dbReference type="PANTHER" id="PTHR23514:SF3">
    <property type="entry name" value="BYPASS OF STOP CODON PROTEIN 6"/>
    <property type="match status" value="1"/>
</dbReference>
<feature type="transmembrane region" description="Helical" evidence="7">
    <location>
        <begin position="84"/>
        <end position="105"/>
    </location>
</feature>
<name>A0A3M8WYS5_9ACTN</name>
<dbReference type="PANTHER" id="PTHR23514">
    <property type="entry name" value="BYPASS OF STOP CODON PROTEIN 6"/>
    <property type="match status" value="1"/>
</dbReference>
<evidence type="ECO:0000313" key="8">
    <source>
        <dbReference type="EMBL" id="RNG34937.1"/>
    </source>
</evidence>
<dbReference type="InterPro" id="IPR036259">
    <property type="entry name" value="MFS_trans_sf"/>
</dbReference>
<organism evidence="8 9">
    <name type="scientific">Streptomyces botrytidirepellens</name>
    <dbReference type="NCBI Taxonomy" id="2486417"/>
    <lineage>
        <taxon>Bacteria</taxon>
        <taxon>Bacillati</taxon>
        <taxon>Actinomycetota</taxon>
        <taxon>Actinomycetes</taxon>
        <taxon>Kitasatosporales</taxon>
        <taxon>Streptomycetaceae</taxon>
        <taxon>Streptomyces</taxon>
    </lineage>
</organism>
<evidence type="ECO:0000313" key="9">
    <source>
        <dbReference type="Proteomes" id="UP000275401"/>
    </source>
</evidence>
<feature type="transmembrane region" description="Helical" evidence="7">
    <location>
        <begin position="279"/>
        <end position="300"/>
    </location>
</feature>
<evidence type="ECO:0000256" key="5">
    <source>
        <dbReference type="ARBA" id="ARBA00022989"/>
    </source>
</evidence>
<feature type="transmembrane region" description="Helical" evidence="7">
    <location>
        <begin position="246"/>
        <end position="267"/>
    </location>
</feature>
<keyword evidence="9" id="KW-1185">Reference proteome</keyword>
<feature type="transmembrane region" description="Helical" evidence="7">
    <location>
        <begin position="139"/>
        <end position="160"/>
    </location>
</feature>
<comment type="similarity">
    <text evidence="2">Belongs to the major facilitator superfamily.</text>
</comment>
<dbReference type="PRINTS" id="PR01035">
    <property type="entry name" value="TCRTETA"/>
</dbReference>
<accession>A0A3M8WYS5</accession>
<dbReference type="SUPFAM" id="SSF103473">
    <property type="entry name" value="MFS general substrate transporter"/>
    <property type="match status" value="1"/>
</dbReference>
<feature type="transmembrane region" description="Helical" evidence="7">
    <location>
        <begin position="54"/>
        <end position="72"/>
    </location>
</feature>
<dbReference type="Gene3D" id="1.20.1250.20">
    <property type="entry name" value="MFS general substrate transporter like domains"/>
    <property type="match status" value="1"/>
</dbReference>
<keyword evidence="4 7" id="KW-0812">Transmembrane</keyword>
<comment type="subcellular location">
    <subcellularLocation>
        <location evidence="1">Endomembrane system</location>
        <topology evidence="1">Multi-pass membrane protein</topology>
    </subcellularLocation>
</comment>
<dbReference type="InterPro" id="IPR001958">
    <property type="entry name" value="Tet-R_TetA/multi-R_MdtG-like"/>
</dbReference>
<sequence>MTMPVPPAAPARVLVVAPLVLSLLLGVVTAALGAALPLLRSAYGLPEGSGAELVGLYNLGALAGVAACGLGGRTGAGRSTTGRPVLALLAAFAGGCAGMALAPIWWLLNAFATATGFGFGGLLLYLNAFFGRFPGRRGLLLMNLLHACFGAGATVGPLLVGRFGEVSWLLLVTAGLTAPLAWPARRLGTAGPGTAPTDGTGTDAPAGRRGLPLLSVFAAVAFLYAGVEAGIGALESTHLEAAGRSAGEAAGLTALFWAGLTAGRVVLPPVTYRLAPPRLVLLCLLAATGLLLTTLDGRWAPAGYGLAGFALGTVFPTVLVWATAALPLPPERVSAVLLLTNLIGSAALPPLLGLFAGPARAAVSIPLSIATLTLLCGLVVTTAVVLARRAEPTVAGPNPADRPDQKVRT</sequence>
<evidence type="ECO:0000256" key="1">
    <source>
        <dbReference type="ARBA" id="ARBA00004127"/>
    </source>
</evidence>
<evidence type="ECO:0000256" key="6">
    <source>
        <dbReference type="ARBA" id="ARBA00023136"/>
    </source>
</evidence>
<dbReference type="GO" id="GO:0022857">
    <property type="term" value="F:transmembrane transporter activity"/>
    <property type="evidence" value="ECO:0007669"/>
    <property type="project" value="InterPro"/>
</dbReference>
<feature type="transmembrane region" description="Helical" evidence="7">
    <location>
        <begin position="335"/>
        <end position="357"/>
    </location>
</feature>
<evidence type="ECO:0000256" key="7">
    <source>
        <dbReference type="SAM" id="Phobius"/>
    </source>
</evidence>
<dbReference type="AlphaFoldDB" id="A0A3M8WYS5"/>
<evidence type="ECO:0000256" key="4">
    <source>
        <dbReference type="ARBA" id="ARBA00022692"/>
    </source>
</evidence>
<reference evidence="8 9" key="1">
    <citation type="submission" date="2018-11" db="EMBL/GenBank/DDBJ databases">
        <title>The Potential of Streptomyces as Biocontrol Agents against the Tomato grey mould, Botrytis cinerea (Gray mold) Frontiers in Microbiology.</title>
        <authorList>
            <person name="Li D."/>
        </authorList>
    </citation>
    <scope>NUCLEOTIDE SEQUENCE [LARGE SCALE GENOMIC DNA]</scope>
    <source>
        <strain evidence="8 9">NEAU-LD23</strain>
    </source>
</reference>
<protein>
    <submittedName>
        <fullName evidence="8">MFS transporter</fullName>
    </submittedName>
</protein>
<dbReference type="GO" id="GO:0012505">
    <property type="term" value="C:endomembrane system"/>
    <property type="evidence" value="ECO:0007669"/>
    <property type="project" value="UniProtKB-SubCell"/>
</dbReference>
<feature type="transmembrane region" description="Helical" evidence="7">
    <location>
        <begin position="111"/>
        <end position="130"/>
    </location>
</feature>
<feature type="transmembrane region" description="Helical" evidence="7">
    <location>
        <begin position="363"/>
        <end position="387"/>
    </location>
</feature>
<proteinExistence type="inferred from homology"/>
<feature type="transmembrane region" description="Helical" evidence="7">
    <location>
        <begin position="213"/>
        <end position="234"/>
    </location>
</feature>
<gene>
    <name evidence="8" type="ORF">EEJ42_04455</name>
</gene>
<feature type="transmembrane region" description="Helical" evidence="7">
    <location>
        <begin position="166"/>
        <end position="184"/>
    </location>
</feature>
<dbReference type="Proteomes" id="UP000275401">
    <property type="component" value="Unassembled WGS sequence"/>
</dbReference>